<dbReference type="OrthoDB" id="2986589at2"/>
<proteinExistence type="predicted"/>
<evidence type="ECO:0000313" key="4">
    <source>
        <dbReference type="Proteomes" id="UP000076865"/>
    </source>
</evidence>
<dbReference type="PANTHER" id="PTHR21666">
    <property type="entry name" value="PEPTIDASE-RELATED"/>
    <property type="match status" value="1"/>
</dbReference>
<reference evidence="3 4" key="1">
    <citation type="journal article" date="2006" name="Syst. Appl. Microbiol.">
        <title>Anoxybacillus amylolyticus sp. nov., a thermophilic amylase producing bacterium isolated from Mount Rittmann (Antarctica).</title>
        <authorList>
            <person name="Poli A."/>
            <person name="Esposito E."/>
            <person name="Lama L."/>
            <person name="Orlando P."/>
            <person name="Nicolaus G."/>
            <person name="de Appolonia F."/>
            <person name="Gambacorta A."/>
            <person name="Nicolaus B."/>
        </authorList>
    </citation>
    <scope>NUCLEOTIDE SEQUENCE [LARGE SCALE GENOMIC DNA]</scope>
    <source>
        <strain evidence="3 4">DSM 15939</strain>
    </source>
</reference>
<protein>
    <submittedName>
        <fullName evidence="3">Peptidase M23 family protein</fullName>
    </submittedName>
</protein>
<dbReference type="Pfam" id="PF01551">
    <property type="entry name" value="Peptidase_M23"/>
    <property type="match status" value="1"/>
</dbReference>
<dbReference type="EMBL" id="CP015438">
    <property type="protein sequence ID" value="ANB60804.1"/>
    <property type="molecule type" value="Genomic_DNA"/>
</dbReference>
<keyword evidence="1" id="KW-1133">Transmembrane helix</keyword>
<keyword evidence="1" id="KW-0812">Transmembrane</keyword>
<dbReference type="RefSeq" id="WP_066326463.1">
    <property type="nucleotide sequence ID" value="NZ_CP015438.1"/>
</dbReference>
<keyword evidence="4" id="KW-1185">Reference proteome</keyword>
<dbReference type="InterPro" id="IPR016047">
    <property type="entry name" value="M23ase_b-sheet_dom"/>
</dbReference>
<dbReference type="Gene3D" id="2.70.70.10">
    <property type="entry name" value="Glucose Permease (Domain IIA)"/>
    <property type="match status" value="1"/>
</dbReference>
<sequence length="248" mass="28120">MDKRVRDVRKRIERRKRETSRISRPFDLIDEERYGQPIVTYDRYVTDEKPPFFRKELVLVKTFFAACLVLIAAIAFKNPSETLQPIRSLVKQTMTQEFQFAAISKWYEQQFGEPLAILPTEKGKKSSNSPTYAIPATGRVLEKFTENGQGIMVETDNNASVEAMSEGIVIFTGTKEKIGKTVIIQHADGSESWYGNLGTITVKLYDFVEKGKEVGKAANETNGAKGVFYFAIKQGDRFIDPIQVVPFE</sequence>
<dbReference type="AlphaFoldDB" id="A0A167THQ1"/>
<dbReference type="PATRIC" id="fig|294699.3.peg.2955"/>
<dbReference type="Proteomes" id="UP000076865">
    <property type="component" value="Chromosome"/>
</dbReference>
<organism evidence="3 4">
    <name type="scientific">Anoxybacteroides amylolyticum</name>
    <dbReference type="NCBI Taxonomy" id="294699"/>
    <lineage>
        <taxon>Bacteria</taxon>
        <taxon>Bacillati</taxon>
        <taxon>Bacillota</taxon>
        <taxon>Bacilli</taxon>
        <taxon>Bacillales</taxon>
        <taxon>Anoxybacillaceae</taxon>
        <taxon>Anoxybacteroides</taxon>
    </lineage>
</organism>
<dbReference type="PANTHER" id="PTHR21666:SF274">
    <property type="entry name" value="STAGE IV SPORULATION PROTEIN FA"/>
    <property type="match status" value="1"/>
</dbReference>
<name>A0A167THQ1_9BACL</name>
<dbReference type="InterPro" id="IPR050570">
    <property type="entry name" value="Cell_wall_metabolism_enzyme"/>
</dbReference>
<feature type="transmembrane region" description="Helical" evidence="1">
    <location>
        <begin position="58"/>
        <end position="76"/>
    </location>
</feature>
<feature type="domain" description="M23ase beta-sheet core" evidence="2">
    <location>
        <begin position="149"/>
        <end position="241"/>
    </location>
</feature>
<dbReference type="CDD" id="cd12797">
    <property type="entry name" value="M23_peptidase"/>
    <property type="match status" value="1"/>
</dbReference>
<dbReference type="KEGG" id="aamy:GFC30_2867"/>
<dbReference type="InterPro" id="IPR011055">
    <property type="entry name" value="Dup_hybrid_motif"/>
</dbReference>
<dbReference type="GO" id="GO:0004222">
    <property type="term" value="F:metalloendopeptidase activity"/>
    <property type="evidence" value="ECO:0007669"/>
    <property type="project" value="TreeGrafter"/>
</dbReference>
<evidence type="ECO:0000256" key="1">
    <source>
        <dbReference type="SAM" id="Phobius"/>
    </source>
</evidence>
<evidence type="ECO:0000313" key="3">
    <source>
        <dbReference type="EMBL" id="ANB60804.1"/>
    </source>
</evidence>
<accession>A0A167THQ1</accession>
<keyword evidence="1" id="KW-0472">Membrane</keyword>
<dbReference type="SUPFAM" id="SSF51261">
    <property type="entry name" value="Duplicated hybrid motif"/>
    <property type="match status" value="1"/>
</dbReference>
<evidence type="ECO:0000259" key="2">
    <source>
        <dbReference type="Pfam" id="PF01551"/>
    </source>
</evidence>
<gene>
    <name evidence="3" type="ORF">GFC30_2867</name>
</gene>